<dbReference type="AlphaFoldDB" id="A0AAD8IB00"/>
<comment type="caution">
    <text evidence="1">The sequence shown here is derived from an EMBL/GenBank/DDBJ whole genome shotgun (WGS) entry which is preliminary data.</text>
</comment>
<evidence type="ECO:0000313" key="1">
    <source>
        <dbReference type="EMBL" id="KAK1382492.1"/>
    </source>
</evidence>
<reference evidence="1" key="1">
    <citation type="submission" date="2023-02" db="EMBL/GenBank/DDBJ databases">
        <title>Genome of toxic invasive species Heracleum sosnowskyi carries increased number of genes despite the absence of recent whole-genome duplications.</title>
        <authorList>
            <person name="Schelkunov M."/>
            <person name="Shtratnikova V."/>
            <person name="Makarenko M."/>
            <person name="Klepikova A."/>
            <person name="Omelchenko D."/>
            <person name="Novikova G."/>
            <person name="Obukhova E."/>
            <person name="Bogdanov V."/>
            <person name="Penin A."/>
            <person name="Logacheva M."/>
        </authorList>
    </citation>
    <scope>NUCLEOTIDE SEQUENCE</scope>
    <source>
        <strain evidence="1">Hsosn_3</strain>
        <tissue evidence="1">Leaf</tissue>
    </source>
</reference>
<accession>A0AAD8IB00</accession>
<gene>
    <name evidence="1" type="ORF">POM88_020227</name>
</gene>
<sequence>MTQRMQIDFRNKTELEKLFALPKEAFLRSNFLALGARFVGLTQMLYENHYPSKILERILCLNKLPSRTLPGSPLPTHNTKRRSSSLCPKTTVSILAVRCPWFMPPINMKAPRF</sequence>
<organism evidence="1 2">
    <name type="scientific">Heracleum sosnowskyi</name>
    <dbReference type="NCBI Taxonomy" id="360622"/>
    <lineage>
        <taxon>Eukaryota</taxon>
        <taxon>Viridiplantae</taxon>
        <taxon>Streptophyta</taxon>
        <taxon>Embryophyta</taxon>
        <taxon>Tracheophyta</taxon>
        <taxon>Spermatophyta</taxon>
        <taxon>Magnoliopsida</taxon>
        <taxon>eudicotyledons</taxon>
        <taxon>Gunneridae</taxon>
        <taxon>Pentapetalae</taxon>
        <taxon>asterids</taxon>
        <taxon>campanulids</taxon>
        <taxon>Apiales</taxon>
        <taxon>Apiaceae</taxon>
        <taxon>Apioideae</taxon>
        <taxon>apioid superclade</taxon>
        <taxon>Tordylieae</taxon>
        <taxon>Tordyliinae</taxon>
        <taxon>Heracleum</taxon>
    </lineage>
</organism>
<name>A0AAD8IB00_9APIA</name>
<proteinExistence type="predicted"/>
<dbReference type="Proteomes" id="UP001237642">
    <property type="component" value="Unassembled WGS sequence"/>
</dbReference>
<keyword evidence="2" id="KW-1185">Reference proteome</keyword>
<evidence type="ECO:0000313" key="2">
    <source>
        <dbReference type="Proteomes" id="UP001237642"/>
    </source>
</evidence>
<reference evidence="1" key="2">
    <citation type="submission" date="2023-05" db="EMBL/GenBank/DDBJ databases">
        <authorList>
            <person name="Schelkunov M.I."/>
        </authorList>
    </citation>
    <scope>NUCLEOTIDE SEQUENCE</scope>
    <source>
        <strain evidence="1">Hsosn_3</strain>
        <tissue evidence="1">Leaf</tissue>
    </source>
</reference>
<dbReference type="EMBL" id="JAUIZM010000005">
    <property type="protein sequence ID" value="KAK1382492.1"/>
    <property type="molecule type" value="Genomic_DNA"/>
</dbReference>
<protein>
    <submittedName>
        <fullName evidence="1">Uncharacterized protein</fullName>
    </submittedName>
</protein>